<geneLocation type="mitochondrion" evidence="1"/>
<gene>
    <name evidence="1" type="primary">orf122B</name>
</gene>
<dbReference type="GeneID" id="68665250"/>
<dbReference type="RefSeq" id="YP_010218783.1">
    <property type="nucleotide sequence ID" value="NC_058917.1"/>
</dbReference>
<dbReference type="EMBL" id="MW538937">
    <property type="protein sequence ID" value="UBU98590.1"/>
    <property type="molecule type" value="Genomic_DNA"/>
</dbReference>
<name>A0A8K1I8B8_9PEZI</name>
<evidence type="ECO:0000313" key="1">
    <source>
        <dbReference type="EMBL" id="UBU98590.1"/>
    </source>
</evidence>
<reference evidence="1" key="1">
    <citation type="submission" date="2021-01" db="EMBL/GenBank/DDBJ databases">
        <authorList>
            <person name="Sun H.-H."/>
            <person name="Zhang S."/>
            <person name="Zhang Y.-J."/>
        </authorList>
    </citation>
    <scope>NUCLEOTIDE SEQUENCE</scope>
    <source>
        <strain evidence="1">CMM1</strain>
    </source>
</reference>
<keyword evidence="1" id="KW-0496">Mitochondrion</keyword>
<accession>A0A8K1I8B8</accession>
<sequence length="122" mass="13957">MVPAYIKVRKKSETINHDSLRAFTWPTLYSSEHNYLAGDFDIFLNTLIKAAFCFNITKSTGSKASPLRRRGDATFSVFFKKEKAAGLVFLYSYICIHFSKDLALIDINLCVLKYSIIVFELK</sequence>
<protein>
    <submittedName>
        <fullName evidence="1">Uncharacterized protein</fullName>
    </submittedName>
</protein>
<proteinExistence type="predicted"/>
<dbReference type="AlphaFoldDB" id="A0A8K1I8B8"/>
<organism evidence="1">
    <name type="scientific">Morchella brunnea</name>
    <dbReference type="NCBI Taxonomy" id="1174671"/>
    <lineage>
        <taxon>Eukaryota</taxon>
        <taxon>Fungi</taxon>
        <taxon>Dikarya</taxon>
        <taxon>Ascomycota</taxon>
        <taxon>Pezizomycotina</taxon>
        <taxon>Pezizomycetes</taxon>
        <taxon>Pezizales</taxon>
        <taxon>Morchellaceae</taxon>
        <taxon>Morchella</taxon>
    </lineage>
</organism>